<dbReference type="InterPro" id="IPR022002">
    <property type="entry name" value="ChsH2_Znr"/>
</dbReference>
<name>A0ABP8RYN6_9PSEU</name>
<accession>A0ABP8RYN6</accession>
<feature type="domain" description="ChsH2 rubredoxin-like zinc ribbon" evidence="1">
    <location>
        <begin position="37"/>
        <end position="63"/>
    </location>
</feature>
<organism evidence="2 3">
    <name type="scientific">Pseudonocardia xishanensis</name>
    <dbReference type="NCBI Taxonomy" id="630995"/>
    <lineage>
        <taxon>Bacteria</taxon>
        <taxon>Bacillati</taxon>
        <taxon>Actinomycetota</taxon>
        <taxon>Actinomycetes</taxon>
        <taxon>Pseudonocardiales</taxon>
        <taxon>Pseudonocardiaceae</taxon>
        <taxon>Pseudonocardia</taxon>
    </lineage>
</organism>
<dbReference type="RefSeq" id="WP_345423379.1">
    <property type="nucleotide sequence ID" value="NZ_BAABGT010000076.1"/>
</dbReference>
<proteinExistence type="predicted"/>
<dbReference type="InterPro" id="IPR052513">
    <property type="entry name" value="Thioester_dehydratase-like"/>
</dbReference>
<evidence type="ECO:0000259" key="1">
    <source>
        <dbReference type="Pfam" id="PF12172"/>
    </source>
</evidence>
<keyword evidence="3" id="KW-1185">Reference proteome</keyword>
<dbReference type="InterPro" id="IPR012340">
    <property type="entry name" value="NA-bd_OB-fold"/>
</dbReference>
<evidence type="ECO:0000313" key="2">
    <source>
        <dbReference type="EMBL" id="GAA4553648.1"/>
    </source>
</evidence>
<dbReference type="PANTHER" id="PTHR34075:SF5">
    <property type="entry name" value="BLR3430 PROTEIN"/>
    <property type="match status" value="1"/>
</dbReference>
<dbReference type="Gene3D" id="6.10.30.10">
    <property type="match status" value="1"/>
</dbReference>
<dbReference type="Pfam" id="PF12172">
    <property type="entry name" value="zf-ChsH2"/>
    <property type="match status" value="1"/>
</dbReference>
<dbReference type="Proteomes" id="UP001501598">
    <property type="component" value="Unassembled WGS sequence"/>
</dbReference>
<dbReference type="EMBL" id="BAABGT010000076">
    <property type="protein sequence ID" value="GAA4553648.1"/>
    <property type="molecule type" value="Genomic_DNA"/>
</dbReference>
<gene>
    <name evidence="2" type="ORF">GCM10023175_50040</name>
</gene>
<dbReference type="PANTHER" id="PTHR34075">
    <property type="entry name" value="BLR3430 PROTEIN"/>
    <property type="match status" value="1"/>
</dbReference>
<protein>
    <recommendedName>
        <fullName evidence="1">ChsH2 rubredoxin-like zinc ribbon domain-containing protein</fullName>
    </recommendedName>
</protein>
<dbReference type="SUPFAM" id="SSF50249">
    <property type="entry name" value="Nucleic acid-binding proteins"/>
    <property type="match status" value="1"/>
</dbReference>
<sequence length="163" mass="17008">MNETTAEVTVLGLCDAEKGTAGMAAQYGEILAGGRAVLQGCARCGAAAFPPRLRCRSCSSDDLQWWDAGDTAKVTSWARVALNGPTETASVPRRVGKDGPYTTVVVQPESFADVRLLCLLVTADGGIEHDAVPTSNDRVTVRTASLGGSMVPVCSLGPNEDPR</sequence>
<evidence type="ECO:0000313" key="3">
    <source>
        <dbReference type="Proteomes" id="UP001501598"/>
    </source>
</evidence>
<comment type="caution">
    <text evidence="2">The sequence shown here is derived from an EMBL/GenBank/DDBJ whole genome shotgun (WGS) entry which is preliminary data.</text>
</comment>
<reference evidence="3" key="1">
    <citation type="journal article" date="2019" name="Int. J. Syst. Evol. Microbiol.">
        <title>The Global Catalogue of Microorganisms (GCM) 10K type strain sequencing project: providing services to taxonomists for standard genome sequencing and annotation.</title>
        <authorList>
            <consortium name="The Broad Institute Genomics Platform"/>
            <consortium name="The Broad Institute Genome Sequencing Center for Infectious Disease"/>
            <person name="Wu L."/>
            <person name="Ma J."/>
        </authorList>
    </citation>
    <scope>NUCLEOTIDE SEQUENCE [LARGE SCALE GENOMIC DNA]</scope>
    <source>
        <strain evidence="3">JCM 17906</strain>
    </source>
</reference>